<feature type="region of interest" description="Disordered" evidence="1">
    <location>
        <begin position="48"/>
        <end position="90"/>
    </location>
</feature>
<reference evidence="2" key="1">
    <citation type="submission" date="2021-07" db="EMBL/GenBank/DDBJ databases">
        <title>Communication and adaptive evolution of viruses within giant pandas and their associated organisms in a local ecological environment.</title>
        <authorList>
            <person name="Zhao M."/>
            <person name="Liu S."/>
            <person name="Zhang W."/>
        </authorList>
    </citation>
    <scope>NUCLEOTIDE SEQUENCE</scope>
    <source>
        <strain evidence="2">AliP02cress04-2015</strain>
    </source>
</reference>
<feature type="compositionally biased region" description="Basic residues" evidence="1">
    <location>
        <begin position="48"/>
        <end position="63"/>
    </location>
</feature>
<evidence type="ECO:0000313" key="2">
    <source>
        <dbReference type="EMBL" id="UBJ26226.1"/>
    </source>
</evidence>
<organism evidence="2">
    <name type="scientific">Red panda feces-associated circular DNA virus 11</name>
    <dbReference type="NCBI Taxonomy" id="2863964"/>
    <lineage>
        <taxon>Viruses</taxon>
        <taxon>Monodnaviria</taxon>
        <taxon>Shotokuvirae</taxon>
        <taxon>Cressdnaviricota</taxon>
        <taxon>Repensiviricetes</taxon>
        <taxon>Geplafuvirales</taxon>
        <taxon>Geplanaviridae</taxon>
        <taxon>Protegovirus</taxon>
        <taxon>Protegovirus ailuris</taxon>
    </lineage>
</organism>
<protein>
    <submittedName>
        <fullName evidence="2">Putative capsid protein</fullName>
    </submittedName>
</protein>
<dbReference type="EMBL" id="MZ556147">
    <property type="protein sequence ID" value="UBJ26226.1"/>
    <property type="molecule type" value="Genomic_DNA"/>
</dbReference>
<feature type="compositionally biased region" description="Polar residues" evidence="1">
    <location>
        <begin position="78"/>
        <end position="87"/>
    </location>
</feature>
<sequence>MPARIHRDTAYTYHVTNNARRHNLGVLGGTVAAGMGAWNNYNKRKAIKNSKGKRNRRTTRPGYRRVTTGGKFRRRGGQASQMQSDAGSSGLKRVFKTRKRWMKGFKKILAPQVLNSIAQTNVTTVVSRQKPQHLLAYYGSTGTTVALCSNSDLTDCQKILGATEPTPATQGSAGNTTANTRKMMLTRLSAKYRLKNQTSVPITVTLYDCVARRDMQAGGLEPVNVWNLGMTEEAVGITGANANANTQLEQFPGATPFQSQLFCQTWKVARKSKFVLHPGSEHNHFITIKPGGLISNDYISRFLYLRGLSTVVMAVVEGGVIQDTTTPFNISTSSAELDCICETRYSFTAMEKSRTAFTQYSLLPSTVTTEGTILEDTDAVSTAARV</sequence>
<accession>A0A8K1HIQ7</accession>
<proteinExistence type="predicted"/>
<name>A0A8K1HIQ7_9VIRU</name>
<evidence type="ECO:0000256" key="1">
    <source>
        <dbReference type="SAM" id="MobiDB-lite"/>
    </source>
</evidence>